<name>W1WQJ8_9ZZZZ</name>
<organism evidence="1">
    <name type="scientific">human gut metagenome</name>
    <dbReference type="NCBI Taxonomy" id="408170"/>
    <lineage>
        <taxon>unclassified sequences</taxon>
        <taxon>metagenomes</taxon>
        <taxon>organismal metagenomes</taxon>
    </lineage>
</organism>
<reference evidence="1" key="1">
    <citation type="submission" date="2013-12" db="EMBL/GenBank/DDBJ databases">
        <title>A Varibaculum cambriense genome reconstructed from a premature infant gut community with otherwise low bacterial novelty that shifts toward anaerobic metabolism during the third week of life.</title>
        <authorList>
            <person name="Brown C.T."/>
            <person name="Sharon I."/>
            <person name="Thomas B.C."/>
            <person name="Castelle C.J."/>
            <person name="Morowitz M.J."/>
            <person name="Banfield J.F."/>
        </authorList>
    </citation>
    <scope>NUCLEOTIDE SEQUENCE</scope>
</reference>
<sequence length="60" mass="7172">MILQHNFILCQGAGFISAQNIHCAKVLNSIQMFDDHFLFRQLYCAARQRRGNNHRQHFRR</sequence>
<gene>
    <name evidence="1" type="ORF">Q604_UNBC18410G0005</name>
</gene>
<comment type="caution">
    <text evidence="1">The sequence shown here is derived from an EMBL/GenBank/DDBJ whole genome shotgun (WGS) entry which is preliminary data.</text>
</comment>
<accession>W1WQJ8</accession>
<evidence type="ECO:0000313" key="1">
    <source>
        <dbReference type="EMBL" id="ETJ20472.1"/>
    </source>
</evidence>
<dbReference type="AlphaFoldDB" id="W1WQJ8"/>
<dbReference type="EMBL" id="AZMM01018410">
    <property type="protein sequence ID" value="ETJ20472.1"/>
    <property type="molecule type" value="Genomic_DNA"/>
</dbReference>
<proteinExistence type="predicted"/>
<protein>
    <submittedName>
        <fullName evidence="1">Uncharacterized protein</fullName>
    </submittedName>
</protein>